<sequence length="53" mass="5901">MRIDYGEGADARYISFRKPRRATDSIVEDNVVYQYDGDLLVGMTVIGVKAAFG</sequence>
<dbReference type="AlphaFoldDB" id="X0V0E7"/>
<name>X0V0E7_9ZZZZ</name>
<organism evidence="1">
    <name type="scientific">marine sediment metagenome</name>
    <dbReference type="NCBI Taxonomy" id="412755"/>
    <lineage>
        <taxon>unclassified sequences</taxon>
        <taxon>metagenomes</taxon>
        <taxon>ecological metagenomes</taxon>
    </lineage>
</organism>
<accession>X0V0E7</accession>
<reference evidence="1" key="1">
    <citation type="journal article" date="2014" name="Front. Microbiol.">
        <title>High frequency of phylogenetically diverse reductive dehalogenase-homologous genes in deep subseafloor sedimentary metagenomes.</title>
        <authorList>
            <person name="Kawai M."/>
            <person name="Futagami T."/>
            <person name="Toyoda A."/>
            <person name="Takaki Y."/>
            <person name="Nishi S."/>
            <person name="Hori S."/>
            <person name="Arai W."/>
            <person name="Tsubouchi T."/>
            <person name="Morono Y."/>
            <person name="Uchiyama I."/>
            <person name="Ito T."/>
            <person name="Fujiyama A."/>
            <person name="Inagaki F."/>
            <person name="Takami H."/>
        </authorList>
    </citation>
    <scope>NUCLEOTIDE SEQUENCE</scope>
    <source>
        <strain evidence="1">Expedition CK06-06</strain>
    </source>
</reference>
<gene>
    <name evidence="1" type="ORF">S01H1_38416</name>
</gene>
<protein>
    <recommendedName>
        <fullName evidence="2">DUF2283 domain-containing protein</fullName>
    </recommendedName>
</protein>
<dbReference type="EMBL" id="BARS01024185">
    <property type="protein sequence ID" value="GAG04917.1"/>
    <property type="molecule type" value="Genomic_DNA"/>
</dbReference>
<evidence type="ECO:0008006" key="2">
    <source>
        <dbReference type="Google" id="ProtNLM"/>
    </source>
</evidence>
<proteinExistence type="predicted"/>
<comment type="caution">
    <text evidence="1">The sequence shown here is derived from an EMBL/GenBank/DDBJ whole genome shotgun (WGS) entry which is preliminary data.</text>
</comment>
<evidence type="ECO:0000313" key="1">
    <source>
        <dbReference type="EMBL" id="GAG04917.1"/>
    </source>
</evidence>